<feature type="chain" id="PRO_5041438870" description="DUF4124 domain-containing protein" evidence="2">
    <location>
        <begin position="22"/>
        <end position="151"/>
    </location>
</feature>
<protein>
    <recommendedName>
        <fullName evidence="5">DUF4124 domain-containing protein</fullName>
    </recommendedName>
</protein>
<dbReference type="AlphaFoldDB" id="A0AA35D9Q3"/>
<feature type="signal peptide" evidence="2">
    <location>
        <begin position="1"/>
        <end position="21"/>
    </location>
</feature>
<evidence type="ECO:0000313" key="3">
    <source>
        <dbReference type="EMBL" id="CAB5704099.1"/>
    </source>
</evidence>
<evidence type="ECO:0008006" key="5">
    <source>
        <dbReference type="Google" id="ProtNLM"/>
    </source>
</evidence>
<organism evidence="3 4">
    <name type="scientific">Comamonas aquatica</name>
    <dbReference type="NCBI Taxonomy" id="225991"/>
    <lineage>
        <taxon>Bacteria</taxon>
        <taxon>Pseudomonadati</taxon>
        <taxon>Pseudomonadota</taxon>
        <taxon>Betaproteobacteria</taxon>
        <taxon>Burkholderiales</taxon>
        <taxon>Comamonadaceae</taxon>
        <taxon>Comamonas</taxon>
    </lineage>
</organism>
<evidence type="ECO:0000313" key="4">
    <source>
        <dbReference type="Proteomes" id="UP000834458"/>
    </source>
</evidence>
<accession>A0AA35D9Q3</accession>
<dbReference type="Proteomes" id="UP000834458">
    <property type="component" value="Unassembled WGS sequence"/>
</dbReference>
<sequence>MRWLPRLACCALLAWHGAASAQVWRCPGPEGPIFTDKPCVYDGAVLRKNSAWEERVRPTQPQPPRRVAPASRAVPAQASPTQPSDGNDLLASEGHPAEPPADVRPRTHPLESAVAPPSTPPPATAQLEEDRPMPPMPSMISICAGGFCLGH</sequence>
<reference evidence="3" key="1">
    <citation type="submission" date="2020-05" db="EMBL/GenBank/DDBJ databases">
        <authorList>
            <person name="Delgado-Blas J."/>
        </authorList>
    </citation>
    <scope>NUCLEOTIDE SEQUENCE</scope>
    <source>
        <strain evidence="3">BB1454</strain>
    </source>
</reference>
<comment type="caution">
    <text evidence="3">The sequence shown here is derived from an EMBL/GenBank/DDBJ whole genome shotgun (WGS) entry which is preliminary data.</text>
</comment>
<keyword evidence="2" id="KW-0732">Signal</keyword>
<dbReference type="EMBL" id="CAHPSC010000053">
    <property type="protein sequence ID" value="CAB5704099.1"/>
    <property type="molecule type" value="Genomic_DNA"/>
</dbReference>
<name>A0AA35D9Q3_9BURK</name>
<feature type="region of interest" description="Disordered" evidence="1">
    <location>
        <begin position="50"/>
        <end position="138"/>
    </location>
</feature>
<gene>
    <name evidence="3" type="ORF">GHA_03020</name>
</gene>
<proteinExistence type="predicted"/>
<evidence type="ECO:0000256" key="2">
    <source>
        <dbReference type="SAM" id="SignalP"/>
    </source>
</evidence>
<evidence type="ECO:0000256" key="1">
    <source>
        <dbReference type="SAM" id="MobiDB-lite"/>
    </source>
</evidence>
<feature type="compositionally biased region" description="Low complexity" evidence="1">
    <location>
        <begin position="67"/>
        <end position="80"/>
    </location>
</feature>